<keyword evidence="2" id="KW-1133">Transmembrane helix</keyword>
<dbReference type="Pfam" id="PF13314">
    <property type="entry name" value="DUF4083"/>
    <property type="match status" value="1"/>
</dbReference>
<dbReference type="KEGG" id="pchi:PC41400_20295"/>
<evidence type="ECO:0000313" key="6">
    <source>
        <dbReference type="Proteomes" id="UP001527202"/>
    </source>
</evidence>
<sequence>MDTIGFISWASVVYLLVIIGFAVIFVISLSMFIRTRVNRRLFTLTKLQRIEEKLDRLLDMQPQNAKMNPDRERIGNEPEDERRY</sequence>
<dbReference type="EMBL" id="JAMDMJ010000015">
    <property type="protein sequence ID" value="MCY9596814.1"/>
    <property type="molecule type" value="Genomic_DNA"/>
</dbReference>
<dbReference type="AlphaFoldDB" id="A0A410WZI3"/>
<keyword evidence="2" id="KW-0472">Membrane</keyword>
<dbReference type="GeneID" id="95377135"/>
<accession>A0A410WZI3</accession>
<feature type="transmembrane region" description="Helical" evidence="2">
    <location>
        <begin position="6"/>
        <end position="33"/>
    </location>
</feature>
<gene>
    <name evidence="3" type="ORF">M5X16_13620</name>
    <name evidence="4" type="ORF">PC41400_20295</name>
</gene>
<evidence type="ECO:0000313" key="5">
    <source>
        <dbReference type="Proteomes" id="UP000288943"/>
    </source>
</evidence>
<proteinExistence type="predicted"/>
<organism evidence="4 5">
    <name type="scientific">Paenibacillus chitinolyticus</name>
    <dbReference type="NCBI Taxonomy" id="79263"/>
    <lineage>
        <taxon>Bacteria</taxon>
        <taxon>Bacillati</taxon>
        <taxon>Bacillota</taxon>
        <taxon>Bacilli</taxon>
        <taxon>Bacillales</taxon>
        <taxon>Paenibacillaceae</taxon>
        <taxon>Paenibacillus</taxon>
    </lineage>
</organism>
<dbReference type="Proteomes" id="UP000288943">
    <property type="component" value="Chromosome"/>
</dbReference>
<dbReference type="RefSeq" id="WP_042227248.1">
    <property type="nucleotide sequence ID" value="NZ_CP026520.1"/>
</dbReference>
<feature type="region of interest" description="Disordered" evidence="1">
    <location>
        <begin position="62"/>
        <end position="84"/>
    </location>
</feature>
<evidence type="ECO:0000256" key="2">
    <source>
        <dbReference type="SAM" id="Phobius"/>
    </source>
</evidence>
<dbReference type="Proteomes" id="UP001527202">
    <property type="component" value="Unassembled WGS sequence"/>
</dbReference>
<keyword evidence="6" id="KW-1185">Reference proteome</keyword>
<dbReference type="EMBL" id="CP026520">
    <property type="protein sequence ID" value="QAV19869.1"/>
    <property type="molecule type" value="Genomic_DNA"/>
</dbReference>
<reference evidence="4 5" key="1">
    <citation type="submission" date="2018-01" db="EMBL/GenBank/DDBJ databases">
        <title>The whole genome sequencing and assembly of Paenibacillus chitinolyticus KCCM 41400 strain.</title>
        <authorList>
            <person name="Kim J.-Y."/>
            <person name="Park M.-K."/>
            <person name="Lee Y.-J."/>
            <person name="Yi H."/>
            <person name="Bahn Y.-S."/>
            <person name="Kim J.F."/>
            <person name="Lee D.-W."/>
        </authorList>
    </citation>
    <scope>NUCLEOTIDE SEQUENCE [LARGE SCALE GENOMIC DNA]</scope>
    <source>
        <strain evidence="4 5">KCCM 41400</strain>
    </source>
</reference>
<dbReference type="OrthoDB" id="2661078at2"/>
<evidence type="ECO:0000313" key="4">
    <source>
        <dbReference type="EMBL" id="QAV19869.1"/>
    </source>
</evidence>
<name>A0A410WZI3_9BACL</name>
<evidence type="ECO:0000313" key="3">
    <source>
        <dbReference type="EMBL" id="MCY9596814.1"/>
    </source>
</evidence>
<feature type="compositionally biased region" description="Basic and acidic residues" evidence="1">
    <location>
        <begin position="68"/>
        <end position="84"/>
    </location>
</feature>
<reference evidence="3 6" key="2">
    <citation type="submission" date="2022-05" db="EMBL/GenBank/DDBJ databases">
        <title>Genome Sequencing of Bee-Associated Microbes.</title>
        <authorList>
            <person name="Dunlap C."/>
        </authorList>
    </citation>
    <scope>NUCLEOTIDE SEQUENCE [LARGE SCALE GENOMIC DNA]</scope>
    <source>
        <strain evidence="3 6">NRRL B-23120</strain>
    </source>
</reference>
<keyword evidence="2" id="KW-0812">Transmembrane</keyword>
<evidence type="ECO:0000256" key="1">
    <source>
        <dbReference type="SAM" id="MobiDB-lite"/>
    </source>
</evidence>
<protein>
    <submittedName>
        <fullName evidence="4">DUF4083 domain-containing protein</fullName>
    </submittedName>
</protein>
<dbReference type="InterPro" id="IPR025143">
    <property type="entry name" value="DUF4083"/>
</dbReference>